<evidence type="ECO:0000256" key="1">
    <source>
        <dbReference type="SAM" id="Phobius"/>
    </source>
</evidence>
<dbReference type="EMBL" id="JBGBPQ010000005">
    <property type="protein sequence ID" value="KAL1523756.1"/>
    <property type="molecule type" value="Genomic_DNA"/>
</dbReference>
<evidence type="ECO:0000313" key="3">
    <source>
        <dbReference type="Proteomes" id="UP001515480"/>
    </source>
</evidence>
<dbReference type="AlphaFoldDB" id="A0AB34JT16"/>
<gene>
    <name evidence="2" type="ORF">AB1Y20_018682</name>
</gene>
<comment type="caution">
    <text evidence="2">The sequence shown here is derived from an EMBL/GenBank/DDBJ whole genome shotgun (WGS) entry which is preliminary data.</text>
</comment>
<evidence type="ECO:0000313" key="2">
    <source>
        <dbReference type="EMBL" id="KAL1523756.1"/>
    </source>
</evidence>
<proteinExistence type="predicted"/>
<dbReference type="InterPro" id="IPR027417">
    <property type="entry name" value="P-loop_NTPase"/>
</dbReference>
<feature type="transmembrane region" description="Helical" evidence="1">
    <location>
        <begin position="21"/>
        <end position="40"/>
    </location>
</feature>
<name>A0AB34JT16_PRYPA</name>
<keyword evidence="1" id="KW-0812">Transmembrane</keyword>
<keyword evidence="1" id="KW-1133">Transmembrane helix</keyword>
<organism evidence="2 3">
    <name type="scientific">Prymnesium parvum</name>
    <name type="common">Toxic golden alga</name>
    <dbReference type="NCBI Taxonomy" id="97485"/>
    <lineage>
        <taxon>Eukaryota</taxon>
        <taxon>Haptista</taxon>
        <taxon>Haptophyta</taxon>
        <taxon>Prymnesiophyceae</taxon>
        <taxon>Prymnesiales</taxon>
        <taxon>Prymnesiaceae</taxon>
        <taxon>Prymnesium</taxon>
    </lineage>
</organism>
<protein>
    <submittedName>
        <fullName evidence="2">Uncharacterized protein</fullName>
    </submittedName>
</protein>
<sequence>MGADPLQERTPACLKPQSKPRICLILATTVAGCALIFSQMERAIFLRPFAEAQPPRAAQGAASALRTASDTPSSAPAVAARVVSADAPMPAKLRYSWVYLPRGDSRALLRSSMLDLRATNEYSGPIRLAQAVRPDHINGSLQPSQASCAHLCSYGESTACAVEASACDGVLSEDRRVCCAASCGRCGGAGCADLPGGRHSCCASRILSFASCCEENGAPCVVRTHRTLYLGEHSPHKRGRRRMRRPQPVTTPCKALNASAASPEAEAESVEARVQTHARSSGVRFLLATPSARVGSNWLRTMLEQHPQVFMEGEILSSTSYLRRGLEFPNNSVAAVDAAFESARLAALAQQKRVFGFKSGGPGMGLVCGTWQ</sequence>
<dbReference type="Gene3D" id="3.40.50.300">
    <property type="entry name" value="P-loop containing nucleotide triphosphate hydrolases"/>
    <property type="match status" value="1"/>
</dbReference>
<reference evidence="2 3" key="1">
    <citation type="journal article" date="2024" name="Science">
        <title>Giant polyketide synthase enzymes in the biosynthesis of giant marine polyether toxins.</title>
        <authorList>
            <person name="Fallon T.R."/>
            <person name="Shende V.V."/>
            <person name="Wierzbicki I.H."/>
            <person name="Pendleton A.L."/>
            <person name="Watervoot N.F."/>
            <person name="Auber R.P."/>
            <person name="Gonzalez D.J."/>
            <person name="Wisecaver J.H."/>
            <person name="Moore B.S."/>
        </authorList>
    </citation>
    <scope>NUCLEOTIDE SEQUENCE [LARGE SCALE GENOMIC DNA]</scope>
    <source>
        <strain evidence="2 3">12B1</strain>
    </source>
</reference>
<dbReference type="Proteomes" id="UP001515480">
    <property type="component" value="Unassembled WGS sequence"/>
</dbReference>
<keyword evidence="1" id="KW-0472">Membrane</keyword>
<keyword evidence="3" id="KW-1185">Reference proteome</keyword>
<accession>A0AB34JT16</accession>